<sequence length="203" mass="23863">MRKTKKEDLRVIRTKKLIFTAFINLIQEKDYNSITVQDISDRAMINRSTFYNHFKDKQDVLDQVFSYALTPMFKNIESDILEEGCIIRKERLVKILTKIFKMVAKNRAFYVMALEGQNNFVMADCFRNFLTEHFSNIFSRMRVKDGEDVIPMDFIILYIVTTFMSSLKWWIDTNCSMSAEKMARLLMKIISSAGLQVCDVKVI</sequence>
<dbReference type="Gene3D" id="1.10.357.10">
    <property type="entry name" value="Tetracycline Repressor, domain 2"/>
    <property type="match status" value="1"/>
</dbReference>
<evidence type="ECO:0000259" key="4">
    <source>
        <dbReference type="PROSITE" id="PS50977"/>
    </source>
</evidence>
<protein>
    <submittedName>
        <fullName evidence="5">Transcriptional regulator, TetR family</fullName>
    </submittedName>
</protein>
<gene>
    <name evidence="5" type="ORF">SAMN02910432_01039</name>
</gene>
<dbReference type="SUPFAM" id="SSF46689">
    <property type="entry name" value="Homeodomain-like"/>
    <property type="match status" value="1"/>
</dbReference>
<keyword evidence="3" id="KW-0472">Membrane</keyword>
<evidence type="ECO:0000256" key="3">
    <source>
        <dbReference type="SAM" id="Phobius"/>
    </source>
</evidence>
<dbReference type="InterPro" id="IPR050624">
    <property type="entry name" value="HTH-type_Tx_Regulator"/>
</dbReference>
<dbReference type="InterPro" id="IPR009057">
    <property type="entry name" value="Homeodomain-like_sf"/>
</dbReference>
<feature type="domain" description="HTH tetR-type" evidence="4">
    <location>
        <begin position="12"/>
        <end position="72"/>
    </location>
</feature>
<feature type="DNA-binding region" description="H-T-H motif" evidence="2">
    <location>
        <begin position="35"/>
        <end position="54"/>
    </location>
</feature>
<dbReference type="GeneID" id="29802680"/>
<evidence type="ECO:0000256" key="2">
    <source>
        <dbReference type="PROSITE-ProRule" id="PRU00335"/>
    </source>
</evidence>
<keyword evidence="1 2" id="KW-0238">DNA-binding</keyword>
<keyword evidence="3" id="KW-0812">Transmembrane</keyword>
<dbReference type="InterPro" id="IPR039532">
    <property type="entry name" value="TetR_C_Firmicutes"/>
</dbReference>
<dbReference type="InterPro" id="IPR001647">
    <property type="entry name" value="HTH_TetR"/>
</dbReference>
<reference evidence="6" key="1">
    <citation type="submission" date="2016-10" db="EMBL/GenBank/DDBJ databases">
        <authorList>
            <person name="Varghese N."/>
            <person name="Submissions S."/>
        </authorList>
    </citation>
    <scope>NUCLEOTIDE SEQUENCE [LARGE SCALE GENOMIC DNA]</scope>
    <source>
        <strain evidence="6">DSM 20403</strain>
    </source>
</reference>
<dbReference type="Pfam" id="PF14278">
    <property type="entry name" value="TetR_C_8"/>
    <property type="match status" value="1"/>
</dbReference>
<dbReference type="RefSeq" id="WP_014074134.1">
    <property type="nucleotide sequence ID" value="NZ_AYYL01000009.1"/>
</dbReference>
<dbReference type="OrthoDB" id="9810250at2"/>
<dbReference type="Proteomes" id="UP000182635">
    <property type="component" value="Unassembled WGS sequence"/>
</dbReference>
<dbReference type="PROSITE" id="PS50977">
    <property type="entry name" value="HTH_TETR_2"/>
    <property type="match status" value="1"/>
</dbReference>
<dbReference type="AlphaFoldDB" id="A0A1I2R559"/>
<dbReference type="PANTHER" id="PTHR43479:SF7">
    <property type="entry name" value="TETR-FAMILY TRANSCRIPTIONAL REGULATOR"/>
    <property type="match status" value="1"/>
</dbReference>
<keyword evidence="3" id="KW-1133">Transmembrane helix</keyword>
<dbReference type="EMBL" id="FOPI01000014">
    <property type="protein sequence ID" value="SFG35875.1"/>
    <property type="molecule type" value="Genomic_DNA"/>
</dbReference>
<evidence type="ECO:0000313" key="5">
    <source>
        <dbReference type="EMBL" id="SFG35875.1"/>
    </source>
</evidence>
<accession>A0A1I2R559</accession>
<evidence type="ECO:0000256" key="1">
    <source>
        <dbReference type="ARBA" id="ARBA00023125"/>
    </source>
</evidence>
<organism evidence="5 6">
    <name type="scientific">Ligilactobacillus ruminis DSM 20403 = NBRC 102161</name>
    <dbReference type="NCBI Taxonomy" id="1423798"/>
    <lineage>
        <taxon>Bacteria</taxon>
        <taxon>Bacillati</taxon>
        <taxon>Bacillota</taxon>
        <taxon>Bacilli</taxon>
        <taxon>Lactobacillales</taxon>
        <taxon>Lactobacillaceae</taxon>
        <taxon>Ligilactobacillus</taxon>
    </lineage>
</organism>
<dbReference type="GO" id="GO:0003677">
    <property type="term" value="F:DNA binding"/>
    <property type="evidence" value="ECO:0007669"/>
    <property type="project" value="UniProtKB-UniRule"/>
</dbReference>
<name>A0A1I2R559_9LACO</name>
<proteinExistence type="predicted"/>
<dbReference type="PANTHER" id="PTHR43479">
    <property type="entry name" value="ACREF/ENVCD OPERON REPRESSOR-RELATED"/>
    <property type="match status" value="1"/>
</dbReference>
<dbReference type="Pfam" id="PF00440">
    <property type="entry name" value="TetR_N"/>
    <property type="match status" value="1"/>
</dbReference>
<evidence type="ECO:0000313" key="6">
    <source>
        <dbReference type="Proteomes" id="UP000182635"/>
    </source>
</evidence>
<feature type="transmembrane region" description="Helical" evidence="3">
    <location>
        <begin position="149"/>
        <end position="171"/>
    </location>
</feature>